<proteinExistence type="predicted"/>
<comment type="caution">
    <text evidence="1">The sequence shown here is derived from an EMBL/GenBank/DDBJ whole genome shotgun (WGS) entry which is preliminary data.</text>
</comment>
<dbReference type="EMBL" id="JACJSG010000015">
    <property type="protein sequence ID" value="MBD2501510.1"/>
    <property type="molecule type" value="Genomic_DNA"/>
</dbReference>
<sequence>MQIKPINLFYEEPESDRWLPLDRYPRRVIRRLIRGKPQPGGMMIYFINLCLGLDRLGIPYQVNKYSYMKKHPEEVACIIGKPHVLYKIKWHNPIIFGPAVYSHPSDEPLLFQKAPIQKLLVSCEWLKDMYKTLLHEDITVWPSGINTYRWQPAAPAQKDIDILIYNKIRWQYDSLEAELLIPIQSRLDKMGLRVENIRYGFYKEEEYELLLKRSKAMIFLCEHETQGFAYQQALSAGVPILAWDRGGFWQDPTYFPHKAKFAPVSSVPYWDHRCGIKFQNINEFPTKLAEFLDKLESEQFAPRDYILENLSLEQCAKNYVEILHQVQGRL</sequence>
<dbReference type="Proteomes" id="UP000661112">
    <property type="component" value="Unassembled WGS sequence"/>
</dbReference>
<dbReference type="SUPFAM" id="SSF53756">
    <property type="entry name" value="UDP-Glycosyltransferase/glycogen phosphorylase"/>
    <property type="match status" value="1"/>
</dbReference>
<accession>A0ABR8D2Z8</accession>
<protein>
    <submittedName>
        <fullName evidence="1">Glycosyltransferase</fullName>
    </submittedName>
</protein>
<name>A0ABR8D2Z8_9NOST</name>
<keyword evidence="2" id="KW-1185">Reference proteome</keyword>
<organism evidence="1 2">
    <name type="scientific">Anabaena azotica FACHB-119</name>
    <dbReference type="NCBI Taxonomy" id="947527"/>
    <lineage>
        <taxon>Bacteria</taxon>
        <taxon>Bacillati</taxon>
        <taxon>Cyanobacteriota</taxon>
        <taxon>Cyanophyceae</taxon>
        <taxon>Nostocales</taxon>
        <taxon>Nostocaceae</taxon>
        <taxon>Anabaena</taxon>
        <taxon>Anabaena azotica</taxon>
    </lineage>
</organism>
<reference evidence="1 2" key="1">
    <citation type="journal article" date="2020" name="ISME J.">
        <title>Comparative genomics reveals insights into cyanobacterial evolution and habitat adaptation.</title>
        <authorList>
            <person name="Chen M.Y."/>
            <person name="Teng W.K."/>
            <person name="Zhao L."/>
            <person name="Hu C.X."/>
            <person name="Zhou Y.K."/>
            <person name="Han B.P."/>
            <person name="Song L.R."/>
            <person name="Shu W.S."/>
        </authorList>
    </citation>
    <scope>NUCLEOTIDE SEQUENCE [LARGE SCALE GENOMIC DNA]</scope>
    <source>
        <strain evidence="1 2">FACHB-119</strain>
    </source>
</reference>
<evidence type="ECO:0000313" key="2">
    <source>
        <dbReference type="Proteomes" id="UP000661112"/>
    </source>
</evidence>
<gene>
    <name evidence="1" type="ORF">H6G83_13015</name>
</gene>
<dbReference type="Gene3D" id="3.40.50.2000">
    <property type="entry name" value="Glycogen Phosphorylase B"/>
    <property type="match status" value="1"/>
</dbReference>
<dbReference type="RefSeq" id="WP_190472465.1">
    <property type="nucleotide sequence ID" value="NZ_JACJSG010000015.1"/>
</dbReference>
<evidence type="ECO:0000313" key="1">
    <source>
        <dbReference type="EMBL" id="MBD2501510.1"/>
    </source>
</evidence>